<proteinExistence type="predicted"/>
<evidence type="ECO:0000313" key="3">
    <source>
        <dbReference type="EMBL" id="KIU19814.1"/>
    </source>
</evidence>
<keyword evidence="4" id="KW-1185">Reference proteome</keyword>
<dbReference type="AlphaFoldDB" id="A0A0D1K472"/>
<dbReference type="PATRIC" id="fig|137591.25.peg.1808"/>
<evidence type="ECO:0000313" key="4">
    <source>
        <dbReference type="Proteomes" id="UP000032287"/>
    </source>
</evidence>
<accession>A0A0D1K472</accession>
<sequence>MQHVKVKYSDKPHLKKTAGWWGKSWYRYRIWRDNRRYDYYDRRRRNMALRLGGLLLVGAGIVGYSAVAPRPSNTISTKLNTPIPFGNQGKNVQIVSRVFNPKTGTLQVGLRFTGTTDSLVSDINMKRFKLSFAGDRYIKTGQSEVNIIPTSDNTSVVQFVKLRPGFQDVRILVRDKSLDISNITAVANVTQESGSKIKKEDQVGTVIVNNDNKLTRDETQGVDSQKTLVLKQTKSEIHDQDKLIANNKLAIKKWQKAIVERTENSRSTRSQMTQMNAEEIAQAQDLIAGNESAIEDFKSNIARAKSNIASANDKKKSLHKVYKQQQNGRLNVGKVQ</sequence>
<keyword evidence="2" id="KW-0472">Membrane</keyword>
<dbReference type="RefSeq" id="WP_043712036.1">
    <property type="nucleotide sequence ID" value="NZ_JALOCT010000001.1"/>
</dbReference>
<name>A0A0D1K472_9LACO</name>
<keyword evidence="2" id="KW-0812">Transmembrane</keyword>
<gene>
    <name evidence="3" type="ORF">QX99_01836</name>
</gene>
<evidence type="ECO:0000256" key="2">
    <source>
        <dbReference type="SAM" id="Phobius"/>
    </source>
</evidence>
<feature type="transmembrane region" description="Helical" evidence="2">
    <location>
        <begin position="47"/>
        <end position="67"/>
    </location>
</feature>
<comment type="caution">
    <text evidence="3">The sequence shown here is derived from an EMBL/GenBank/DDBJ whole genome shotgun (WGS) entry which is preliminary data.</text>
</comment>
<dbReference type="Proteomes" id="UP000032287">
    <property type="component" value="Unassembled WGS sequence"/>
</dbReference>
<keyword evidence="2" id="KW-1133">Transmembrane helix</keyword>
<feature type="region of interest" description="Disordered" evidence="1">
    <location>
        <begin position="315"/>
        <end position="336"/>
    </location>
</feature>
<dbReference type="EMBL" id="JWHU01000034">
    <property type="protein sequence ID" value="KIU19814.1"/>
    <property type="molecule type" value="Genomic_DNA"/>
</dbReference>
<organism evidence="3 4">
    <name type="scientific">Weissella cibaria</name>
    <dbReference type="NCBI Taxonomy" id="137591"/>
    <lineage>
        <taxon>Bacteria</taxon>
        <taxon>Bacillati</taxon>
        <taxon>Bacillota</taxon>
        <taxon>Bacilli</taxon>
        <taxon>Lactobacillales</taxon>
        <taxon>Lactobacillaceae</taxon>
        <taxon>Weissella</taxon>
    </lineage>
</organism>
<protein>
    <submittedName>
        <fullName evidence="3">Uncharacterized protein</fullName>
    </submittedName>
</protein>
<evidence type="ECO:0000256" key="1">
    <source>
        <dbReference type="SAM" id="MobiDB-lite"/>
    </source>
</evidence>
<reference evidence="3 4" key="1">
    <citation type="journal article" date="2015" name="Microbiology (Mosc.)">
        <title>Genomics of the Weissella cibaria species with an examination of its metabolic traits.</title>
        <authorList>
            <person name="Lynch K.M."/>
            <person name="Lucid A."/>
            <person name="Arendt E.K."/>
            <person name="Sleator R.D."/>
            <person name="Lucey B."/>
            <person name="Coffey A."/>
        </authorList>
    </citation>
    <scope>NUCLEOTIDE SEQUENCE [LARGE SCALE GENOMIC DNA]</scope>
    <source>
        <strain evidence="3 4">MG1</strain>
    </source>
</reference>